<protein>
    <submittedName>
        <fullName evidence="5">DNA recombination protein RmuC</fullName>
    </submittedName>
</protein>
<dbReference type="PANTHER" id="PTHR30563:SF0">
    <property type="entry name" value="DNA RECOMBINATION PROTEIN RMUC"/>
    <property type="match status" value="1"/>
</dbReference>
<comment type="similarity">
    <text evidence="2">Belongs to the RmuC family.</text>
</comment>
<evidence type="ECO:0000256" key="2">
    <source>
        <dbReference type="ARBA" id="ARBA00009840"/>
    </source>
</evidence>
<organism evidence="5 6">
    <name type="scientific">Arachnia propionica</name>
    <dbReference type="NCBI Taxonomy" id="1750"/>
    <lineage>
        <taxon>Bacteria</taxon>
        <taxon>Bacillati</taxon>
        <taxon>Actinomycetota</taxon>
        <taxon>Actinomycetes</taxon>
        <taxon>Propionibacteriales</taxon>
        <taxon>Propionibacteriaceae</taxon>
        <taxon>Arachnia</taxon>
    </lineage>
</organism>
<dbReference type="AlphaFoldDB" id="A0A3P1T749"/>
<dbReference type="PANTHER" id="PTHR30563">
    <property type="entry name" value="DNA RECOMBINATION PROTEIN RMUC"/>
    <property type="match status" value="1"/>
</dbReference>
<sequence>MTSLILALAALLVGAALGYLAARSGLHSRAVRAEAERDAALQRAVDIAEDRSRMALEFRSMSADALEKQTRLSDEATDQRLAPVNEALRLLQHRLMEVEQQRASLSAELRTQVEGVRQSSEAVRKEAQSLATALRNPQVRGTWGETSLKRIVEISGLVEHCHFETQTSYTTEDGHRLRPDMRVDLADGRAVFVDSKVPLAAIIEACQAETEEERSAQLRRFSRHIRTHIDQLSGKEYWALDAGSPEFVVLFLGSDEFYRLALDQEPGLHEYAAARRITLAGPGLLIPLLRTISHGWRQSRLAESAAQVSALGRELHSRLSTLGAHFDKLGSSLGTAVRSYNAAVGALESRVLVTARRLEALQVATDELPQPRAVEEGVRQPVAAELVGEAATEHNGTP</sequence>
<gene>
    <name evidence="5" type="ORF">EII34_07680</name>
</gene>
<dbReference type="Pfam" id="PF02646">
    <property type="entry name" value="RmuC"/>
    <property type="match status" value="1"/>
</dbReference>
<comment type="caution">
    <text evidence="5">The sequence shown here is derived from an EMBL/GenBank/DDBJ whole genome shotgun (WGS) entry which is preliminary data.</text>
</comment>
<dbReference type="InterPro" id="IPR003798">
    <property type="entry name" value="DNA_recombination_RmuC"/>
</dbReference>
<keyword evidence="4" id="KW-0233">DNA recombination</keyword>
<reference evidence="5 6" key="1">
    <citation type="submission" date="2018-11" db="EMBL/GenBank/DDBJ databases">
        <title>Genomes From Bacteria Associated with the Canine Oral Cavity: a Test Case for Automated Genome-Based Taxonomic Assignment.</title>
        <authorList>
            <person name="Coil D.A."/>
            <person name="Jospin G."/>
            <person name="Darling A.E."/>
            <person name="Wallis C."/>
            <person name="Davis I.J."/>
            <person name="Harris S."/>
            <person name="Eisen J.A."/>
            <person name="Holcombe L.J."/>
            <person name="O'Flynn C."/>
        </authorList>
    </citation>
    <scope>NUCLEOTIDE SEQUENCE [LARGE SCALE GENOMIC DNA]</scope>
    <source>
        <strain evidence="5 6">OH887_COT-365</strain>
    </source>
</reference>
<evidence type="ECO:0000313" key="6">
    <source>
        <dbReference type="Proteomes" id="UP000280819"/>
    </source>
</evidence>
<evidence type="ECO:0000256" key="1">
    <source>
        <dbReference type="ARBA" id="ARBA00003416"/>
    </source>
</evidence>
<evidence type="ECO:0000256" key="4">
    <source>
        <dbReference type="ARBA" id="ARBA00023172"/>
    </source>
</evidence>
<evidence type="ECO:0000256" key="3">
    <source>
        <dbReference type="ARBA" id="ARBA00023054"/>
    </source>
</evidence>
<proteinExistence type="inferred from homology"/>
<comment type="function">
    <text evidence="1">Involved in DNA recombination.</text>
</comment>
<dbReference type="EMBL" id="RQZG01000007">
    <property type="protein sequence ID" value="RRD05262.1"/>
    <property type="molecule type" value="Genomic_DNA"/>
</dbReference>
<dbReference type="GO" id="GO:0006310">
    <property type="term" value="P:DNA recombination"/>
    <property type="evidence" value="ECO:0007669"/>
    <property type="project" value="UniProtKB-KW"/>
</dbReference>
<name>A0A3P1T749_9ACTN</name>
<accession>A0A3P1T749</accession>
<dbReference type="OrthoDB" id="370725at2"/>
<evidence type="ECO:0000313" key="5">
    <source>
        <dbReference type="EMBL" id="RRD05262.1"/>
    </source>
</evidence>
<keyword evidence="3" id="KW-0175">Coiled coil</keyword>
<dbReference type="Proteomes" id="UP000280819">
    <property type="component" value="Unassembled WGS sequence"/>
</dbReference>